<name>A0A6B0U765_IXORI</name>
<dbReference type="EMBL" id="GIFC01001933">
    <property type="protein sequence ID" value="MXU84016.1"/>
    <property type="molecule type" value="Transcribed_RNA"/>
</dbReference>
<dbReference type="AlphaFoldDB" id="A0A6B0U765"/>
<sequence length="78" mass="8921">MSHSRVLAWHNARTQPGCLLGISSCASEAEPINHCILPFNLQAASLEEHTAVHVWWEHILITEFWQISSHHRQRAISE</sequence>
<accession>A0A6B0U765</accession>
<protein>
    <submittedName>
        <fullName evidence="1">Uncharacterized protein</fullName>
    </submittedName>
</protein>
<reference evidence="1" key="1">
    <citation type="submission" date="2019-12" db="EMBL/GenBank/DDBJ databases">
        <title>An insight into the sialome of adult female Ixodes ricinus ticks feeding for 6 days.</title>
        <authorList>
            <person name="Perner J."/>
            <person name="Ribeiro J.M.C."/>
        </authorList>
    </citation>
    <scope>NUCLEOTIDE SEQUENCE</scope>
    <source>
        <strain evidence="1">Semi-engorged</strain>
        <tissue evidence="1">Salivary glands</tissue>
    </source>
</reference>
<dbReference type="PROSITE" id="PS51257">
    <property type="entry name" value="PROKAR_LIPOPROTEIN"/>
    <property type="match status" value="1"/>
</dbReference>
<evidence type="ECO:0000313" key="1">
    <source>
        <dbReference type="EMBL" id="MXU84016.1"/>
    </source>
</evidence>
<proteinExistence type="predicted"/>
<organism evidence="1">
    <name type="scientific">Ixodes ricinus</name>
    <name type="common">Common tick</name>
    <name type="synonym">Acarus ricinus</name>
    <dbReference type="NCBI Taxonomy" id="34613"/>
    <lineage>
        <taxon>Eukaryota</taxon>
        <taxon>Metazoa</taxon>
        <taxon>Ecdysozoa</taxon>
        <taxon>Arthropoda</taxon>
        <taxon>Chelicerata</taxon>
        <taxon>Arachnida</taxon>
        <taxon>Acari</taxon>
        <taxon>Parasitiformes</taxon>
        <taxon>Ixodida</taxon>
        <taxon>Ixodoidea</taxon>
        <taxon>Ixodidae</taxon>
        <taxon>Ixodinae</taxon>
        <taxon>Ixodes</taxon>
    </lineage>
</organism>